<evidence type="ECO:0008006" key="5">
    <source>
        <dbReference type="Google" id="ProtNLM"/>
    </source>
</evidence>
<sequence length="235" mass="25087">MPNWTQHHDASTATHHWYECDDSGAVLRQASFSTGTARTEPPPYLAEHAPREEPFAGSDGAAVTAADRSELAWLREEFGPLCVEVYEATYGTPAGASPRPPHPDAPAPDGRPVTAAEFERAWRRARRDRDFATVTTGPLPVGLRLSGTVELLPWGAGVTGLFVGLGLPVLGFVDMGHLPREPGLWPSVGTVGEFEVVGVRLNCAAESRSQPQVRLRPRPAAAPGPAAPSPRPGRP</sequence>
<keyword evidence="2" id="KW-0812">Transmembrane</keyword>
<feature type="region of interest" description="Disordered" evidence="1">
    <location>
        <begin position="93"/>
        <end position="112"/>
    </location>
</feature>
<feature type="region of interest" description="Disordered" evidence="1">
    <location>
        <begin position="206"/>
        <end position="235"/>
    </location>
</feature>
<name>A0ABT6SP85_9ACTN</name>
<feature type="region of interest" description="Disordered" evidence="1">
    <location>
        <begin position="34"/>
        <end position="62"/>
    </location>
</feature>
<gene>
    <name evidence="3" type="ORF">QIT00_02385</name>
</gene>
<proteinExistence type="predicted"/>
<evidence type="ECO:0000313" key="3">
    <source>
        <dbReference type="EMBL" id="MDI3417419.1"/>
    </source>
</evidence>
<dbReference type="EMBL" id="JASCIS010000002">
    <property type="protein sequence ID" value="MDI3417419.1"/>
    <property type="molecule type" value="Genomic_DNA"/>
</dbReference>
<keyword evidence="2" id="KW-1133">Transmembrane helix</keyword>
<dbReference type="RefSeq" id="WP_282533339.1">
    <property type="nucleotide sequence ID" value="NZ_JASCIS010000002.1"/>
</dbReference>
<comment type="caution">
    <text evidence="3">The sequence shown here is derived from an EMBL/GenBank/DDBJ whole genome shotgun (WGS) entry which is preliminary data.</text>
</comment>
<keyword evidence="2" id="KW-0472">Membrane</keyword>
<evidence type="ECO:0000256" key="1">
    <source>
        <dbReference type="SAM" id="MobiDB-lite"/>
    </source>
</evidence>
<dbReference type="Proteomes" id="UP001237105">
    <property type="component" value="Unassembled WGS sequence"/>
</dbReference>
<accession>A0ABT6SP85</accession>
<reference evidence="3 4" key="1">
    <citation type="submission" date="2023-05" db="EMBL/GenBank/DDBJ databases">
        <title>Draft genome sequence of Streptomyces sp. B-S-A12 isolated from a cave soil in Thailand.</title>
        <authorList>
            <person name="Chamroensaksri N."/>
            <person name="Muangham S."/>
        </authorList>
    </citation>
    <scope>NUCLEOTIDE SEQUENCE [LARGE SCALE GENOMIC DNA]</scope>
    <source>
        <strain evidence="3 4">B-S-A12</strain>
    </source>
</reference>
<protein>
    <recommendedName>
        <fullName evidence="5">S1 motif domain-containing protein</fullName>
    </recommendedName>
</protein>
<feature type="transmembrane region" description="Helical" evidence="2">
    <location>
        <begin position="151"/>
        <end position="173"/>
    </location>
</feature>
<keyword evidence="4" id="KW-1185">Reference proteome</keyword>
<feature type="compositionally biased region" description="Pro residues" evidence="1">
    <location>
        <begin position="220"/>
        <end position="235"/>
    </location>
</feature>
<evidence type="ECO:0000256" key="2">
    <source>
        <dbReference type="SAM" id="Phobius"/>
    </source>
</evidence>
<evidence type="ECO:0000313" key="4">
    <source>
        <dbReference type="Proteomes" id="UP001237105"/>
    </source>
</evidence>
<organism evidence="3 4">
    <name type="scientific">Streptomyces luteolus</name>
    <dbReference type="NCBI Taxonomy" id="3043615"/>
    <lineage>
        <taxon>Bacteria</taxon>
        <taxon>Bacillati</taxon>
        <taxon>Actinomycetota</taxon>
        <taxon>Actinomycetes</taxon>
        <taxon>Kitasatosporales</taxon>
        <taxon>Streptomycetaceae</taxon>
        <taxon>Streptomyces</taxon>
    </lineage>
</organism>